<name>A0A4C1WY02_EUMVA</name>
<evidence type="ECO:0000313" key="1">
    <source>
        <dbReference type="EMBL" id="GBP55750.1"/>
    </source>
</evidence>
<proteinExistence type="predicted"/>
<dbReference type="Proteomes" id="UP000299102">
    <property type="component" value="Unassembled WGS sequence"/>
</dbReference>
<dbReference type="EMBL" id="BGZK01000677">
    <property type="protein sequence ID" value="GBP55750.1"/>
    <property type="molecule type" value="Genomic_DNA"/>
</dbReference>
<accession>A0A4C1WY02</accession>
<protein>
    <submittedName>
        <fullName evidence="1">Uncharacterized protein</fullName>
    </submittedName>
</protein>
<keyword evidence="2" id="KW-1185">Reference proteome</keyword>
<reference evidence="1 2" key="1">
    <citation type="journal article" date="2019" name="Commun. Biol.">
        <title>The bagworm genome reveals a unique fibroin gene that provides high tensile strength.</title>
        <authorList>
            <person name="Kono N."/>
            <person name="Nakamura H."/>
            <person name="Ohtoshi R."/>
            <person name="Tomita M."/>
            <person name="Numata K."/>
            <person name="Arakawa K."/>
        </authorList>
    </citation>
    <scope>NUCLEOTIDE SEQUENCE [LARGE SCALE GENOMIC DNA]</scope>
</reference>
<comment type="caution">
    <text evidence="1">The sequence shown here is derived from an EMBL/GenBank/DDBJ whole genome shotgun (WGS) entry which is preliminary data.</text>
</comment>
<organism evidence="1 2">
    <name type="scientific">Eumeta variegata</name>
    <name type="common">Bagworm moth</name>
    <name type="synonym">Eumeta japonica</name>
    <dbReference type="NCBI Taxonomy" id="151549"/>
    <lineage>
        <taxon>Eukaryota</taxon>
        <taxon>Metazoa</taxon>
        <taxon>Ecdysozoa</taxon>
        <taxon>Arthropoda</taxon>
        <taxon>Hexapoda</taxon>
        <taxon>Insecta</taxon>
        <taxon>Pterygota</taxon>
        <taxon>Neoptera</taxon>
        <taxon>Endopterygota</taxon>
        <taxon>Lepidoptera</taxon>
        <taxon>Glossata</taxon>
        <taxon>Ditrysia</taxon>
        <taxon>Tineoidea</taxon>
        <taxon>Psychidae</taxon>
        <taxon>Oiketicinae</taxon>
        <taxon>Eumeta</taxon>
    </lineage>
</organism>
<sequence>MSYEGPLRRLTYALFIASPRRATDALLARAVTAKPRDLLQYIGSTRRAVGVSSGAIHFGKSVGRSLAFLWVLMPQEKPLNFVLPARASRSSLYRALPAAERNA</sequence>
<dbReference type="AlphaFoldDB" id="A0A4C1WY02"/>
<evidence type="ECO:0000313" key="2">
    <source>
        <dbReference type="Proteomes" id="UP000299102"/>
    </source>
</evidence>
<gene>
    <name evidence="1" type="ORF">EVAR_23561_1</name>
</gene>